<dbReference type="GO" id="GO:0007283">
    <property type="term" value="P:spermatogenesis"/>
    <property type="evidence" value="ECO:0007669"/>
    <property type="project" value="UniProtKB-KW"/>
</dbReference>
<feature type="compositionally biased region" description="Basic and acidic residues" evidence="9">
    <location>
        <begin position="48"/>
        <end position="61"/>
    </location>
</feature>
<evidence type="ECO:0000256" key="7">
    <source>
        <dbReference type="ARBA" id="ARBA00023163"/>
    </source>
</evidence>
<dbReference type="AlphaFoldDB" id="A0A9Q1G910"/>
<dbReference type="GO" id="GO:0005634">
    <property type="term" value="C:nucleus"/>
    <property type="evidence" value="ECO:0007669"/>
    <property type="project" value="UniProtKB-SubCell"/>
</dbReference>
<sequence>MQCESECVVDCVGKRGRCIDLKALMEDQACSLVTVNPAAKRNLYRPPQHKESYSTRPRMENYDDQWSSESEGERGLNEFQRKMWREHQQALASVNKACIIVERNRRKRITISCSKLRQLLPQVPGARSDMVTVLEMTVAFLEYVNQGTFGYLNRERLFPSDDLCRRWLSETRQRRRLSQRHGYTEEKTTCQFRARKNSSPLNAVHREKQSGRVTQPGPLNAPRGPSTISWQPTTNHPGLLRFSFEVNPCGIESIPYAEDSDDGGTGTRIYCCAVRYRILHMRN</sequence>
<keyword evidence="3" id="KW-0221">Differentiation</keyword>
<organism evidence="11 12">
    <name type="scientific">Synaphobranchus kaupii</name>
    <name type="common">Kaup's arrowtooth eel</name>
    <dbReference type="NCBI Taxonomy" id="118154"/>
    <lineage>
        <taxon>Eukaryota</taxon>
        <taxon>Metazoa</taxon>
        <taxon>Chordata</taxon>
        <taxon>Craniata</taxon>
        <taxon>Vertebrata</taxon>
        <taxon>Euteleostomi</taxon>
        <taxon>Actinopterygii</taxon>
        <taxon>Neopterygii</taxon>
        <taxon>Teleostei</taxon>
        <taxon>Anguilliformes</taxon>
        <taxon>Synaphobranchidae</taxon>
        <taxon>Synaphobranchus</taxon>
    </lineage>
</organism>
<dbReference type="InterPro" id="IPR039583">
    <property type="entry name" value="TCFL5/SOLH1/2"/>
</dbReference>
<dbReference type="InterPro" id="IPR011598">
    <property type="entry name" value="bHLH_dom"/>
</dbReference>
<keyword evidence="5" id="KW-0805">Transcription regulation</keyword>
<feature type="region of interest" description="Disordered" evidence="9">
    <location>
        <begin position="46"/>
        <end position="69"/>
    </location>
</feature>
<evidence type="ECO:0000259" key="10">
    <source>
        <dbReference type="PROSITE" id="PS50888"/>
    </source>
</evidence>
<keyword evidence="6" id="KW-0238">DNA-binding</keyword>
<dbReference type="GO" id="GO:0000981">
    <property type="term" value="F:DNA-binding transcription factor activity, RNA polymerase II-specific"/>
    <property type="evidence" value="ECO:0007669"/>
    <property type="project" value="TreeGrafter"/>
</dbReference>
<evidence type="ECO:0000256" key="1">
    <source>
        <dbReference type="ARBA" id="ARBA00004123"/>
    </source>
</evidence>
<dbReference type="GO" id="GO:0030154">
    <property type="term" value="P:cell differentiation"/>
    <property type="evidence" value="ECO:0007669"/>
    <property type="project" value="UniProtKB-KW"/>
</dbReference>
<feature type="region of interest" description="Disordered" evidence="9">
    <location>
        <begin position="194"/>
        <end position="232"/>
    </location>
</feature>
<dbReference type="Pfam" id="PF00010">
    <property type="entry name" value="HLH"/>
    <property type="match status" value="1"/>
</dbReference>
<comment type="caution">
    <text evidence="11">The sequence shown here is derived from an EMBL/GenBank/DDBJ whole genome shotgun (WGS) entry which is preliminary data.</text>
</comment>
<dbReference type="EMBL" id="JAINUF010000001">
    <property type="protein sequence ID" value="KAJ8379804.1"/>
    <property type="molecule type" value="Genomic_DNA"/>
</dbReference>
<evidence type="ECO:0000256" key="3">
    <source>
        <dbReference type="ARBA" id="ARBA00022782"/>
    </source>
</evidence>
<comment type="subcellular location">
    <subcellularLocation>
        <location evidence="1">Nucleus</location>
    </subcellularLocation>
</comment>
<gene>
    <name evidence="11" type="ORF">SKAU_G00005820</name>
</gene>
<evidence type="ECO:0000256" key="9">
    <source>
        <dbReference type="SAM" id="MobiDB-lite"/>
    </source>
</evidence>
<dbReference type="PANTHER" id="PTHR15402:SF4">
    <property type="entry name" value="SPERMATOGENESIS- AND OOGENESIS-SPECIFIC BASIC HELIX-LOOP-HELIX-CONTAINING PROTEIN 1"/>
    <property type="match status" value="1"/>
</dbReference>
<accession>A0A9Q1G910</accession>
<dbReference type="GO" id="GO:0046983">
    <property type="term" value="F:protein dimerization activity"/>
    <property type="evidence" value="ECO:0007669"/>
    <property type="project" value="InterPro"/>
</dbReference>
<keyword evidence="8" id="KW-0539">Nucleus</keyword>
<dbReference type="Gene3D" id="4.10.280.10">
    <property type="entry name" value="Helix-loop-helix DNA-binding domain"/>
    <property type="match status" value="1"/>
</dbReference>
<evidence type="ECO:0000313" key="11">
    <source>
        <dbReference type="EMBL" id="KAJ8379804.1"/>
    </source>
</evidence>
<evidence type="ECO:0000256" key="2">
    <source>
        <dbReference type="ARBA" id="ARBA00022473"/>
    </source>
</evidence>
<dbReference type="PANTHER" id="PTHR15402">
    <property type="entry name" value="TRANSCRIPTION FACTOR-LIKE 5 PROTEIN"/>
    <property type="match status" value="1"/>
</dbReference>
<evidence type="ECO:0000256" key="4">
    <source>
        <dbReference type="ARBA" id="ARBA00022871"/>
    </source>
</evidence>
<dbReference type="GO" id="GO:0000978">
    <property type="term" value="F:RNA polymerase II cis-regulatory region sequence-specific DNA binding"/>
    <property type="evidence" value="ECO:0007669"/>
    <property type="project" value="TreeGrafter"/>
</dbReference>
<keyword evidence="12" id="KW-1185">Reference proteome</keyword>
<protein>
    <recommendedName>
        <fullName evidence="10">BHLH domain-containing protein</fullName>
    </recommendedName>
</protein>
<keyword evidence="7" id="KW-0804">Transcription</keyword>
<keyword evidence="4" id="KW-0744">Spermatogenesis</keyword>
<dbReference type="SUPFAM" id="SSF47459">
    <property type="entry name" value="HLH, helix-loop-helix DNA-binding domain"/>
    <property type="match status" value="1"/>
</dbReference>
<evidence type="ECO:0000313" key="12">
    <source>
        <dbReference type="Proteomes" id="UP001152622"/>
    </source>
</evidence>
<evidence type="ECO:0000256" key="8">
    <source>
        <dbReference type="ARBA" id="ARBA00023242"/>
    </source>
</evidence>
<reference evidence="11" key="1">
    <citation type="journal article" date="2023" name="Science">
        <title>Genome structures resolve the early diversification of teleost fishes.</title>
        <authorList>
            <person name="Parey E."/>
            <person name="Louis A."/>
            <person name="Montfort J."/>
            <person name="Bouchez O."/>
            <person name="Roques C."/>
            <person name="Iampietro C."/>
            <person name="Lluch J."/>
            <person name="Castinel A."/>
            <person name="Donnadieu C."/>
            <person name="Desvignes T."/>
            <person name="Floi Bucao C."/>
            <person name="Jouanno E."/>
            <person name="Wen M."/>
            <person name="Mejri S."/>
            <person name="Dirks R."/>
            <person name="Jansen H."/>
            <person name="Henkel C."/>
            <person name="Chen W.J."/>
            <person name="Zahm M."/>
            <person name="Cabau C."/>
            <person name="Klopp C."/>
            <person name="Thompson A.W."/>
            <person name="Robinson-Rechavi M."/>
            <person name="Braasch I."/>
            <person name="Lecointre G."/>
            <person name="Bobe J."/>
            <person name="Postlethwait J.H."/>
            <person name="Berthelot C."/>
            <person name="Roest Crollius H."/>
            <person name="Guiguen Y."/>
        </authorList>
    </citation>
    <scope>NUCLEOTIDE SEQUENCE</scope>
    <source>
        <strain evidence="11">WJC10195</strain>
    </source>
</reference>
<dbReference type="OrthoDB" id="5966556at2759"/>
<feature type="domain" description="BHLH" evidence="10">
    <location>
        <begin position="93"/>
        <end position="144"/>
    </location>
</feature>
<dbReference type="InterPro" id="IPR036638">
    <property type="entry name" value="HLH_DNA-bd_sf"/>
</dbReference>
<keyword evidence="2" id="KW-0217">Developmental protein</keyword>
<evidence type="ECO:0000256" key="6">
    <source>
        <dbReference type="ARBA" id="ARBA00023125"/>
    </source>
</evidence>
<dbReference type="PROSITE" id="PS50888">
    <property type="entry name" value="BHLH"/>
    <property type="match status" value="1"/>
</dbReference>
<name>A0A9Q1G910_SYNKA</name>
<evidence type="ECO:0000256" key="5">
    <source>
        <dbReference type="ARBA" id="ARBA00023015"/>
    </source>
</evidence>
<proteinExistence type="predicted"/>
<dbReference type="Proteomes" id="UP001152622">
    <property type="component" value="Chromosome 1"/>
</dbReference>